<evidence type="ECO:0000313" key="2">
    <source>
        <dbReference type="Proteomes" id="UP000501690"/>
    </source>
</evidence>
<protein>
    <submittedName>
        <fullName evidence="1">Uncharacterized protein</fullName>
    </submittedName>
</protein>
<dbReference type="AlphaFoldDB" id="A0A4D6MGE3"/>
<keyword evidence="2" id="KW-1185">Reference proteome</keyword>
<evidence type="ECO:0000313" key="1">
    <source>
        <dbReference type="EMBL" id="QCD99348.1"/>
    </source>
</evidence>
<name>A0A4D6MGE3_VIGUN</name>
<proteinExistence type="predicted"/>
<sequence length="67" mass="7162">MELTSLLCLWVPWIPLMFCVEFSCHLCGGFVAAAVSVDSPLSLSSCFVFGARGFDGGATFNILKADI</sequence>
<organism evidence="1 2">
    <name type="scientific">Vigna unguiculata</name>
    <name type="common">Cowpea</name>
    <dbReference type="NCBI Taxonomy" id="3917"/>
    <lineage>
        <taxon>Eukaryota</taxon>
        <taxon>Viridiplantae</taxon>
        <taxon>Streptophyta</taxon>
        <taxon>Embryophyta</taxon>
        <taxon>Tracheophyta</taxon>
        <taxon>Spermatophyta</taxon>
        <taxon>Magnoliopsida</taxon>
        <taxon>eudicotyledons</taxon>
        <taxon>Gunneridae</taxon>
        <taxon>Pentapetalae</taxon>
        <taxon>rosids</taxon>
        <taxon>fabids</taxon>
        <taxon>Fabales</taxon>
        <taxon>Fabaceae</taxon>
        <taxon>Papilionoideae</taxon>
        <taxon>50 kb inversion clade</taxon>
        <taxon>NPAAA clade</taxon>
        <taxon>indigoferoid/millettioid clade</taxon>
        <taxon>Phaseoleae</taxon>
        <taxon>Vigna</taxon>
    </lineage>
</organism>
<dbReference type="Proteomes" id="UP000501690">
    <property type="component" value="Linkage Group LG7"/>
</dbReference>
<reference evidence="1 2" key="1">
    <citation type="submission" date="2019-04" db="EMBL/GenBank/DDBJ databases">
        <title>An improved genome assembly and genetic linkage map for asparagus bean, Vigna unguiculata ssp. sesquipedialis.</title>
        <authorList>
            <person name="Xia Q."/>
            <person name="Zhang R."/>
            <person name="Dong Y."/>
        </authorList>
    </citation>
    <scope>NUCLEOTIDE SEQUENCE [LARGE SCALE GENOMIC DNA]</scope>
    <source>
        <tissue evidence="1">Leaf</tissue>
    </source>
</reference>
<dbReference type="EMBL" id="CP039351">
    <property type="protein sequence ID" value="QCD99348.1"/>
    <property type="molecule type" value="Genomic_DNA"/>
</dbReference>
<gene>
    <name evidence="1" type="ORF">DEO72_LG7g629</name>
</gene>
<accession>A0A4D6MGE3</accession>